<feature type="non-terminal residue" evidence="2">
    <location>
        <position position="1"/>
    </location>
</feature>
<dbReference type="AlphaFoldDB" id="A0A0F9AYW8"/>
<dbReference type="EMBL" id="LAZR01040376">
    <property type="protein sequence ID" value="KKL14635.1"/>
    <property type="molecule type" value="Genomic_DNA"/>
</dbReference>
<accession>A0A0F9AYW8</accession>
<feature type="compositionally biased region" description="Basic residues" evidence="1">
    <location>
        <begin position="30"/>
        <end position="49"/>
    </location>
</feature>
<reference evidence="2" key="1">
    <citation type="journal article" date="2015" name="Nature">
        <title>Complex archaea that bridge the gap between prokaryotes and eukaryotes.</title>
        <authorList>
            <person name="Spang A."/>
            <person name="Saw J.H."/>
            <person name="Jorgensen S.L."/>
            <person name="Zaremba-Niedzwiedzka K."/>
            <person name="Martijn J."/>
            <person name="Lind A.E."/>
            <person name="van Eijk R."/>
            <person name="Schleper C."/>
            <person name="Guy L."/>
            <person name="Ettema T.J."/>
        </authorList>
    </citation>
    <scope>NUCLEOTIDE SEQUENCE</scope>
</reference>
<name>A0A0F9AYW8_9ZZZZ</name>
<organism evidence="2">
    <name type="scientific">marine sediment metagenome</name>
    <dbReference type="NCBI Taxonomy" id="412755"/>
    <lineage>
        <taxon>unclassified sequences</taxon>
        <taxon>metagenomes</taxon>
        <taxon>ecological metagenomes</taxon>
    </lineage>
</organism>
<protein>
    <submittedName>
        <fullName evidence="2">Uncharacterized protein</fullName>
    </submittedName>
</protein>
<evidence type="ECO:0000256" key="1">
    <source>
        <dbReference type="SAM" id="MobiDB-lite"/>
    </source>
</evidence>
<evidence type="ECO:0000313" key="2">
    <source>
        <dbReference type="EMBL" id="KKL14635.1"/>
    </source>
</evidence>
<proteinExistence type="predicted"/>
<feature type="region of interest" description="Disordered" evidence="1">
    <location>
        <begin position="29"/>
        <end position="49"/>
    </location>
</feature>
<comment type="caution">
    <text evidence="2">The sequence shown here is derived from an EMBL/GenBank/DDBJ whole genome shotgun (WGS) entry which is preliminary data.</text>
</comment>
<gene>
    <name evidence="2" type="ORF">LCGC14_2513700</name>
</gene>
<sequence>RVKTFPSGKRVRLTITSDDRVIETKVLPNKTKRTKVGKRLAARRRRNRR</sequence>